<dbReference type="HOGENOM" id="CLU_319062_0_0_7"/>
<gene>
    <name evidence="2" type="ordered locus">Geob_0641</name>
</gene>
<dbReference type="PROSITE" id="PS50293">
    <property type="entry name" value="TPR_REGION"/>
    <property type="match status" value="2"/>
</dbReference>
<feature type="repeat" description="TPR" evidence="1">
    <location>
        <begin position="397"/>
        <end position="430"/>
    </location>
</feature>
<dbReference type="eggNOG" id="COG0457">
    <property type="taxonomic scope" value="Bacteria"/>
</dbReference>
<dbReference type="PROSITE" id="PS50005">
    <property type="entry name" value="TPR"/>
    <property type="match status" value="6"/>
</dbReference>
<dbReference type="eggNOG" id="COG0438">
    <property type="taxonomic scope" value="Bacteria"/>
</dbReference>
<accession>B9M0G9</accession>
<dbReference type="InterPro" id="IPR019734">
    <property type="entry name" value="TPR_rpt"/>
</dbReference>
<dbReference type="Pfam" id="PF13181">
    <property type="entry name" value="TPR_8"/>
    <property type="match status" value="1"/>
</dbReference>
<dbReference type="Pfam" id="PF01075">
    <property type="entry name" value="Glyco_transf_9"/>
    <property type="match status" value="1"/>
</dbReference>
<dbReference type="PANTHER" id="PTHR44216">
    <property type="entry name" value="PROTEIN O-MANNOSYL-TRANSFERASE TMTC2"/>
    <property type="match status" value="1"/>
</dbReference>
<dbReference type="Pfam" id="PF13432">
    <property type="entry name" value="TPR_16"/>
    <property type="match status" value="1"/>
</dbReference>
<dbReference type="InterPro" id="IPR002201">
    <property type="entry name" value="Glyco_trans_9"/>
</dbReference>
<feature type="repeat" description="TPR" evidence="1">
    <location>
        <begin position="533"/>
        <end position="566"/>
    </location>
</feature>
<dbReference type="InterPro" id="IPR052384">
    <property type="entry name" value="TMTC_O-mannosyltransferase"/>
</dbReference>
<dbReference type="GO" id="GO:0000030">
    <property type="term" value="F:mannosyltransferase activity"/>
    <property type="evidence" value="ECO:0007669"/>
    <property type="project" value="TreeGrafter"/>
</dbReference>
<dbReference type="Gene3D" id="1.25.40.10">
    <property type="entry name" value="Tetratricopeptide repeat domain"/>
    <property type="match status" value="4"/>
</dbReference>
<evidence type="ECO:0000313" key="3">
    <source>
        <dbReference type="Proteomes" id="UP000007721"/>
    </source>
</evidence>
<dbReference type="SUPFAM" id="SSF53756">
    <property type="entry name" value="UDP-Glycosyltransferase/glycogen phosphorylase"/>
    <property type="match status" value="2"/>
</dbReference>
<name>B9M0G9_GEODF</name>
<dbReference type="RefSeq" id="WP_012645735.1">
    <property type="nucleotide sequence ID" value="NC_011979.1"/>
</dbReference>
<protein>
    <submittedName>
        <fullName evidence="2">Glycosyltransferase, putative, TPR domain-containing</fullName>
    </submittedName>
</protein>
<evidence type="ECO:0000313" key="2">
    <source>
        <dbReference type="EMBL" id="ACM19006.1"/>
    </source>
</evidence>
<keyword evidence="2" id="KW-0808">Transferase</keyword>
<dbReference type="GO" id="GO:0035269">
    <property type="term" value="P:protein O-linked glycosylation via mannose"/>
    <property type="evidence" value="ECO:0007669"/>
    <property type="project" value="TreeGrafter"/>
</dbReference>
<feature type="repeat" description="TPR" evidence="1">
    <location>
        <begin position="499"/>
        <end position="532"/>
    </location>
</feature>
<evidence type="ECO:0000256" key="1">
    <source>
        <dbReference type="PROSITE-ProRule" id="PRU00339"/>
    </source>
</evidence>
<feature type="repeat" description="TPR" evidence="1">
    <location>
        <begin position="567"/>
        <end position="600"/>
    </location>
</feature>
<dbReference type="PANTHER" id="PTHR44216:SF3">
    <property type="entry name" value="PROTEIN O-MANNOSYL-TRANSFERASE TMTC2"/>
    <property type="match status" value="1"/>
</dbReference>
<dbReference type="KEGG" id="geo:Geob_0641"/>
<dbReference type="STRING" id="316067.Geob_0641"/>
<feature type="repeat" description="TPR" evidence="1">
    <location>
        <begin position="431"/>
        <end position="464"/>
    </location>
</feature>
<dbReference type="Pfam" id="PF13424">
    <property type="entry name" value="TPR_12"/>
    <property type="match status" value="1"/>
</dbReference>
<dbReference type="SMART" id="SM00028">
    <property type="entry name" value="TPR"/>
    <property type="match status" value="7"/>
</dbReference>
<keyword evidence="1" id="KW-0802">TPR repeat</keyword>
<dbReference type="OrthoDB" id="9781738at2"/>
<feature type="repeat" description="TPR" evidence="1">
    <location>
        <begin position="465"/>
        <end position="498"/>
    </location>
</feature>
<keyword evidence="3" id="KW-1185">Reference proteome</keyword>
<sequence length="911" mass="101253">MKVSMPSGSAHGWGIAGEYLAREIIKLPPVDGVTLHCIGGVDLKPLDPQAWDRINIGYTFFEDDIEVLRHTRRAAAEWDHIVAGSSWCEQHLRIGGIRNTSTILQGIDPANFSPSPPRPDDGRFIVFSGGKFESRKSQDIVIAAMKILMARHSDLWLSCAWYNHWPFSMATMQGSRYISYRHLEEDCMGLLRRTLQENGLPMDRIILHPLLDNARMRNVYVDTDMGLFPNRCEGGNNMVMSEYMACGRTAVASDASGQGDIITTENAFPLTSYEPLLISRSGVPSAIWFEPSLEEVVEKLGFALLNRGEIRARSIRAGEDLQRLRWDRAAEQFHGLACKLAGKGRESLTVRVHQASLGEPLTADDYLREGRALLDSGNPALAEARLLKARALNPFSAEVYNCLAGAMDAQERHQQALGYYQKALSLLPDSAVINFNMGNTMKKLERPIEATAYYREALKTDPDFAEAHYNLGLVLQGQRLFDQALDEYERALALRPAHAGTLHNMGDILQDRGQVEQAVACYDKVLALDPQLANTHNSLGNALLCQEKYPEAIAAYERAMAIDPDNPMIHNNLGAAFKDKGDLDQAIACHRRALALEPGNADAHWNLSLACLMKGAFMEGWQGYEWRWEKSIPVPRRELPLPLWDGEPLGGKKIILVSEQGAGDVFQFVRYAALVAGRGGTVLIECQSAALKPVLERVPMVREAFVAGETLPQADCYFPLMSLPLLFGTTLESIPADVPYLILDPARLESFQRRMGGDGGLKVGIVWAGRQNLVRNRKRTCGLEVFAPLAEIPGVFVYSLQIGPDADQATPWVAQGKLVDLTPHIRDFADTAALISNLDLVVTIDTSVAHLAGALARPVWTLLHYAPDWRWMLERSDSPWYPTMRLFRQKQPGDWQGVMVEVKKALQEMLP</sequence>
<dbReference type="Pfam" id="PF13414">
    <property type="entry name" value="TPR_11"/>
    <property type="match status" value="1"/>
</dbReference>
<organism evidence="2 3">
    <name type="scientific">Geotalea daltonii (strain DSM 22248 / JCM 15807 / FRC-32)</name>
    <name type="common">Geobacter daltonii</name>
    <dbReference type="NCBI Taxonomy" id="316067"/>
    <lineage>
        <taxon>Bacteria</taxon>
        <taxon>Pseudomonadati</taxon>
        <taxon>Thermodesulfobacteriota</taxon>
        <taxon>Desulfuromonadia</taxon>
        <taxon>Geobacterales</taxon>
        <taxon>Geobacteraceae</taxon>
        <taxon>Geotalea</taxon>
    </lineage>
</organism>
<proteinExistence type="predicted"/>
<reference evidence="2 3" key="1">
    <citation type="submission" date="2009-01" db="EMBL/GenBank/DDBJ databases">
        <title>Complete sequence of Geobacter sp. FRC-32.</title>
        <authorList>
            <consortium name="US DOE Joint Genome Institute"/>
            <person name="Lucas S."/>
            <person name="Copeland A."/>
            <person name="Lapidus A."/>
            <person name="Glavina del Rio T."/>
            <person name="Dalin E."/>
            <person name="Tice H."/>
            <person name="Bruce D."/>
            <person name="Goodwin L."/>
            <person name="Pitluck S."/>
            <person name="Saunders E."/>
            <person name="Brettin T."/>
            <person name="Detter J.C."/>
            <person name="Han C."/>
            <person name="Larimer F."/>
            <person name="Land M."/>
            <person name="Hauser L."/>
            <person name="Kyrpides N."/>
            <person name="Ovchinnikova G."/>
            <person name="Kostka J."/>
            <person name="Richardson P."/>
        </authorList>
    </citation>
    <scope>NUCLEOTIDE SEQUENCE [LARGE SCALE GENOMIC DNA]</scope>
    <source>
        <strain evidence="3">DSM 22248 / JCM 15807 / FRC-32</strain>
    </source>
</reference>
<dbReference type="Gene3D" id="3.40.50.2000">
    <property type="entry name" value="Glycogen Phosphorylase B"/>
    <property type="match status" value="2"/>
</dbReference>
<dbReference type="CDD" id="cd03801">
    <property type="entry name" value="GT4_PimA-like"/>
    <property type="match status" value="1"/>
</dbReference>
<dbReference type="InterPro" id="IPR011990">
    <property type="entry name" value="TPR-like_helical_dom_sf"/>
</dbReference>
<dbReference type="Proteomes" id="UP000007721">
    <property type="component" value="Chromosome"/>
</dbReference>
<dbReference type="EMBL" id="CP001390">
    <property type="protein sequence ID" value="ACM19006.1"/>
    <property type="molecule type" value="Genomic_DNA"/>
</dbReference>
<dbReference type="SUPFAM" id="SSF48452">
    <property type="entry name" value="TPR-like"/>
    <property type="match status" value="1"/>
</dbReference>
<dbReference type="AlphaFoldDB" id="B9M0G9"/>